<dbReference type="InParanoid" id="A0A078B1B0"/>
<feature type="domain" description="OST48 middle" evidence="10">
    <location>
        <begin position="293"/>
        <end position="434"/>
    </location>
</feature>
<dbReference type="InterPro" id="IPR055457">
    <property type="entry name" value="OST48_N"/>
</dbReference>
<evidence type="ECO:0000256" key="8">
    <source>
        <dbReference type="RuleBase" id="RU361142"/>
    </source>
</evidence>
<evidence type="ECO:0000259" key="10">
    <source>
        <dbReference type="Pfam" id="PF23358"/>
    </source>
</evidence>
<keyword evidence="12" id="KW-1185">Reference proteome</keyword>
<dbReference type="GO" id="GO:0016740">
    <property type="term" value="F:transferase activity"/>
    <property type="evidence" value="ECO:0007669"/>
    <property type="project" value="UniProtKB-KW"/>
</dbReference>
<dbReference type="GO" id="GO:0008250">
    <property type="term" value="C:oligosaccharyltransferase complex"/>
    <property type="evidence" value="ECO:0007669"/>
    <property type="project" value="TreeGrafter"/>
</dbReference>
<keyword evidence="11" id="KW-0808">Transferase</keyword>
<comment type="similarity">
    <text evidence="3 8">Belongs to the DDOST 48 kDa subunit family.</text>
</comment>
<dbReference type="InterPro" id="IPR005013">
    <property type="entry name" value="DDOST_48_kDa_subunit"/>
</dbReference>
<sequence length="444" mass="51267">MKVVSSLILSLLFGALIKSDVIPKKSGIQTLVLLDDYSIVESHSIFFDSLQRDGHVLQYEMISSNTPTIKYYEEYYYDNIILMAPSVKELKTPITHQDLLDFVQANHNIMIFGDADVKKPIRSLVNEFGMEFENVGYEVRDYEHSRIYTNENNLVVSKNLFTPFKKESNGIFTVPETSIAFTGVGLNIDQANNFAFPILRAEKSTFSFNKENNEVSKLSGEQLTLVAGYQTRKNHRVSVSGSLGLCSNNHMLLTVGKNGSIQSSANYVFCKELYQWTFQQRGVLKLSNLRHNKKDEKWEGVNPENYRVLDELEFNVDIHQKLPDGTYVPFVADDIQLEFIKLDPHYRIFLKQEDKTSPTYHAALKAPDALGVFKFKVTYWRYGYSFLDEETVVSVIQFRHDEYPRFLRVAYPYYYNIFIMMGAGFLFIVFFLYSDVGNTKQKQN</sequence>
<feature type="transmembrane region" description="Helical" evidence="8">
    <location>
        <begin position="413"/>
        <end position="433"/>
    </location>
</feature>
<dbReference type="PANTHER" id="PTHR10830">
    <property type="entry name" value="DOLICHYL-DIPHOSPHOOLIGOSACCHARIDE--PROTEIN GLYCOSYLTRANSFERASE 48 KDA SUBUNIT"/>
    <property type="match status" value="1"/>
</dbReference>
<dbReference type="OMA" id="AHDEYPR"/>
<evidence type="ECO:0000256" key="5">
    <source>
        <dbReference type="ARBA" id="ARBA00022824"/>
    </source>
</evidence>
<name>A0A078B1B0_STYLE</name>
<dbReference type="Proteomes" id="UP000039865">
    <property type="component" value="Unassembled WGS sequence"/>
</dbReference>
<comment type="pathway">
    <text evidence="2 8">Protein modification; protein glycosylation.</text>
</comment>
<dbReference type="AlphaFoldDB" id="A0A078B1B0"/>
<comment type="function">
    <text evidence="8">Subunit of the oligosaccharyl transferase (OST) complex that catalyzes the initial transfer of a defined glycan (Glc(3)Man(9)GlcNAc(2) in eukaryotes) from the lipid carrier dolichol-pyrophosphate to an asparagine residue within an Asn-X-Ser/Thr consensus motif in nascent polypeptide chains, the first step in protein N-glycosylation. N-glycosylation occurs cotranslationally and the complex associates with the Sec61 complex at the channel-forming translocon complex that mediates protein translocation across the endoplasmic reticulum (ER).</text>
</comment>
<keyword evidence="5 8" id="KW-0256">Endoplasmic reticulum</keyword>
<dbReference type="PANTHER" id="PTHR10830:SF0">
    <property type="entry name" value="DOLICHYL-DIPHOSPHOOLIGOSACCHARIDE--PROTEIN GLYCOSYLTRANSFERASE 48 KDA SUBUNIT"/>
    <property type="match status" value="1"/>
</dbReference>
<feature type="signal peptide" evidence="8">
    <location>
        <begin position="1"/>
        <end position="19"/>
    </location>
</feature>
<dbReference type="InterPro" id="IPR055459">
    <property type="entry name" value="OST48_MD"/>
</dbReference>
<evidence type="ECO:0000313" key="11">
    <source>
        <dbReference type="EMBL" id="CDW86938.1"/>
    </source>
</evidence>
<evidence type="ECO:0000256" key="7">
    <source>
        <dbReference type="ARBA" id="ARBA00023136"/>
    </source>
</evidence>
<keyword evidence="8" id="KW-0732">Signal</keyword>
<keyword evidence="6 8" id="KW-1133">Transmembrane helix</keyword>
<gene>
    <name evidence="11" type="primary">Contig12775.g13623</name>
    <name evidence="11" type="ORF">STYLEM_16038</name>
</gene>
<feature type="chain" id="PRO_5005105297" description="Dolichyl-diphosphooligosaccharide--protein glycosyltransferase 48 kDa subunit" evidence="8">
    <location>
        <begin position="20"/>
        <end position="444"/>
    </location>
</feature>
<dbReference type="UniPathway" id="UPA00378"/>
<evidence type="ECO:0000256" key="4">
    <source>
        <dbReference type="ARBA" id="ARBA00022692"/>
    </source>
</evidence>
<protein>
    <recommendedName>
        <fullName evidence="8">Dolichyl-diphosphooligosaccharide--protein glycosyltransferase 48 kDa subunit</fullName>
        <shortName evidence="8">Oligosaccharyl transferase 48 kDa subunit</shortName>
    </recommendedName>
</protein>
<dbReference type="EMBL" id="CCKQ01015133">
    <property type="protein sequence ID" value="CDW86938.1"/>
    <property type="molecule type" value="Genomic_DNA"/>
</dbReference>
<organism evidence="11 12">
    <name type="scientific">Stylonychia lemnae</name>
    <name type="common">Ciliate</name>
    <dbReference type="NCBI Taxonomy" id="5949"/>
    <lineage>
        <taxon>Eukaryota</taxon>
        <taxon>Sar</taxon>
        <taxon>Alveolata</taxon>
        <taxon>Ciliophora</taxon>
        <taxon>Intramacronucleata</taxon>
        <taxon>Spirotrichea</taxon>
        <taxon>Stichotrichia</taxon>
        <taxon>Sporadotrichida</taxon>
        <taxon>Oxytrichidae</taxon>
        <taxon>Stylonychinae</taxon>
        <taxon>Stylonychia</taxon>
    </lineage>
</organism>
<evidence type="ECO:0000256" key="6">
    <source>
        <dbReference type="ARBA" id="ARBA00022989"/>
    </source>
</evidence>
<dbReference type="Pfam" id="PF03345">
    <property type="entry name" value="OST48_N"/>
    <property type="match status" value="1"/>
</dbReference>
<comment type="subcellular location">
    <subcellularLocation>
        <location evidence="8">Endoplasmic reticulum membrane</location>
        <topology evidence="8">Single-pass type I membrane protein</topology>
    </subcellularLocation>
    <subcellularLocation>
        <location evidence="1">Membrane</location>
        <topology evidence="1">Single-pass type I membrane protein</topology>
    </subcellularLocation>
</comment>
<evidence type="ECO:0000256" key="3">
    <source>
        <dbReference type="ARBA" id="ARBA00008743"/>
    </source>
</evidence>
<dbReference type="GO" id="GO:0018279">
    <property type="term" value="P:protein N-linked glycosylation via asparagine"/>
    <property type="evidence" value="ECO:0007669"/>
    <property type="project" value="UniProtKB-UniRule"/>
</dbReference>
<dbReference type="OrthoDB" id="29105at2759"/>
<evidence type="ECO:0000259" key="9">
    <source>
        <dbReference type="Pfam" id="PF03345"/>
    </source>
</evidence>
<accession>A0A078B1B0</accession>
<keyword evidence="4 8" id="KW-0812">Transmembrane</keyword>
<feature type="domain" description="OST48 N-terminal" evidence="9">
    <location>
        <begin position="29"/>
        <end position="277"/>
    </location>
</feature>
<keyword evidence="7 8" id="KW-0472">Membrane</keyword>
<evidence type="ECO:0000313" key="12">
    <source>
        <dbReference type="Proteomes" id="UP000039865"/>
    </source>
</evidence>
<dbReference type="Pfam" id="PF23358">
    <property type="entry name" value="OST48_MD"/>
    <property type="match status" value="1"/>
</dbReference>
<evidence type="ECO:0000256" key="1">
    <source>
        <dbReference type="ARBA" id="ARBA00004479"/>
    </source>
</evidence>
<evidence type="ECO:0000256" key="2">
    <source>
        <dbReference type="ARBA" id="ARBA00004922"/>
    </source>
</evidence>
<reference evidence="11 12" key="1">
    <citation type="submission" date="2014-06" db="EMBL/GenBank/DDBJ databases">
        <authorList>
            <person name="Swart Estienne"/>
        </authorList>
    </citation>
    <scope>NUCLEOTIDE SEQUENCE [LARGE SCALE GENOMIC DNA]</scope>
    <source>
        <strain evidence="11 12">130c</strain>
    </source>
</reference>
<comment type="subunit">
    <text evidence="8">Component of the oligosaccharyltransferase (OST) complex.</text>
</comment>
<proteinExistence type="inferred from homology"/>